<evidence type="ECO:0000313" key="5">
    <source>
        <dbReference type="Proteomes" id="UP001302477"/>
    </source>
</evidence>
<dbReference type="AlphaFoldDB" id="A0AAU0N1P4"/>
<dbReference type="PANTHER" id="PTHR10272:SF0">
    <property type="entry name" value="PLATELET-ACTIVATING FACTOR ACETYLHYDROLASE"/>
    <property type="match status" value="1"/>
</dbReference>
<dbReference type="InterPro" id="IPR029058">
    <property type="entry name" value="AB_hydrolase_fold"/>
</dbReference>
<dbReference type="Gene3D" id="3.40.50.1820">
    <property type="entry name" value="alpha/beta hydrolase"/>
    <property type="match status" value="1"/>
</dbReference>
<dbReference type="Proteomes" id="UP001302477">
    <property type="component" value="Chromosome"/>
</dbReference>
<dbReference type="Pfam" id="PF07224">
    <property type="entry name" value="Chlorophyllase"/>
    <property type="match status" value="1"/>
</dbReference>
<dbReference type="PANTHER" id="PTHR10272">
    <property type="entry name" value="PLATELET-ACTIVATING FACTOR ACETYLHYDROLASE"/>
    <property type="match status" value="1"/>
</dbReference>
<gene>
    <name evidence="4" type="ORF">R5R33_07170</name>
</gene>
<dbReference type="SUPFAM" id="SSF53474">
    <property type="entry name" value="alpha/beta-Hydrolases"/>
    <property type="match status" value="1"/>
</dbReference>
<evidence type="ECO:0008006" key="6">
    <source>
        <dbReference type="Google" id="ProtNLM"/>
    </source>
</evidence>
<organism evidence="4 5">
    <name type="scientific">Microbulbifer pacificus</name>
    <dbReference type="NCBI Taxonomy" id="407164"/>
    <lineage>
        <taxon>Bacteria</taxon>
        <taxon>Pseudomonadati</taxon>
        <taxon>Pseudomonadota</taxon>
        <taxon>Gammaproteobacteria</taxon>
        <taxon>Cellvibrionales</taxon>
        <taxon>Microbulbiferaceae</taxon>
        <taxon>Microbulbifer</taxon>
    </lineage>
</organism>
<keyword evidence="5" id="KW-1185">Reference proteome</keyword>
<dbReference type="InterPro" id="IPR017395">
    <property type="entry name" value="Chlorophyllase-like"/>
</dbReference>
<dbReference type="GO" id="GO:0016042">
    <property type="term" value="P:lipid catabolic process"/>
    <property type="evidence" value="ECO:0007669"/>
    <property type="project" value="UniProtKB-KW"/>
</dbReference>
<dbReference type="RefSeq" id="WP_318955342.1">
    <property type="nucleotide sequence ID" value="NZ_CP137555.1"/>
</dbReference>
<keyword evidence="1" id="KW-0378">Hydrolase</keyword>
<evidence type="ECO:0000256" key="2">
    <source>
        <dbReference type="ARBA" id="ARBA00022963"/>
    </source>
</evidence>
<dbReference type="GO" id="GO:0003847">
    <property type="term" value="F:1-alkyl-2-acetylglycerophosphocholine esterase activity"/>
    <property type="evidence" value="ECO:0007669"/>
    <property type="project" value="TreeGrafter"/>
</dbReference>
<name>A0AAU0N1P4_9GAMM</name>
<evidence type="ECO:0000256" key="3">
    <source>
        <dbReference type="ARBA" id="ARBA00023098"/>
    </source>
</evidence>
<accession>A0AAU0N1P4</accession>
<evidence type="ECO:0000256" key="1">
    <source>
        <dbReference type="ARBA" id="ARBA00022801"/>
    </source>
</evidence>
<dbReference type="KEGG" id="mpaf:R5R33_07170"/>
<reference evidence="4 5" key="1">
    <citation type="submission" date="2023-10" db="EMBL/GenBank/DDBJ databases">
        <title>Description of Microbulbifer bruguierae sp. nov., isolated from the sediments of mangrove plant Bruguiera sexangula and comparative genomic analyses of the genus Microbulbifer.</title>
        <authorList>
            <person name="Long M."/>
        </authorList>
    </citation>
    <scope>NUCLEOTIDE SEQUENCE [LARGE SCALE GENOMIC DNA]</scope>
    <source>
        <strain evidence="4 5">SPO729</strain>
    </source>
</reference>
<sequence length="345" mass="37803">MRMLKRFTLAVVVLLVGGWLLYISAFKPAPLTLPEAKLMPKDADVSAIYGFAPGPHEAKVIPEMTLSTGDGPLTLTAFYPATEGSFPLVVFSHGNFSNRRAYDRIILHWVSHGYVVLAPDHMDAGGLLNGIVAMTRYGKDGVMQQRPRDLINILDGLDSLAAQSAELDRRIDRNRVASAGHSFGAFTAQMLGGADAAVPGTDTRLRDLDTRIQAVVAFSPPGPMFDMVDQQSWQNMKVPQLVTTGTWDVEARFFRDWRLHAMSYERGVKGLNSLLLTEGTDHYFGNLICRLEREVAPQSDALMMANAVSLAFLDTQLKGNKQARAFMASDALGTVTEGFALVSQR</sequence>
<protein>
    <recommendedName>
        <fullName evidence="6">Alpha/beta hydrolase family protein</fullName>
    </recommendedName>
</protein>
<evidence type="ECO:0000313" key="4">
    <source>
        <dbReference type="EMBL" id="WOX06907.1"/>
    </source>
</evidence>
<proteinExistence type="predicted"/>
<keyword evidence="3" id="KW-0443">Lipid metabolism</keyword>
<dbReference type="EMBL" id="CP137555">
    <property type="protein sequence ID" value="WOX06907.1"/>
    <property type="molecule type" value="Genomic_DNA"/>
</dbReference>
<keyword evidence="2" id="KW-0442">Lipid degradation</keyword>